<gene>
    <name evidence="6" type="ORF">DDK22_11115</name>
</gene>
<dbReference type="GO" id="GO:0003677">
    <property type="term" value="F:DNA binding"/>
    <property type="evidence" value="ECO:0007669"/>
    <property type="project" value="UniProtKB-KW"/>
</dbReference>
<proteinExistence type="inferred from homology"/>
<evidence type="ECO:0000256" key="2">
    <source>
        <dbReference type="ARBA" id="ARBA00023015"/>
    </source>
</evidence>
<comment type="similarity">
    <text evidence="1">Belongs to the LysR transcriptional regulatory family.</text>
</comment>
<keyword evidence="2" id="KW-0805">Transcription regulation</keyword>
<dbReference type="InterPro" id="IPR005119">
    <property type="entry name" value="LysR_subst-bd"/>
</dbReference>
<reference evidence="6 7" key="1">
    <citation type="submission" date="2018-04" db="EMBL/GenBank/DDBJ databases">
        <title>Cupriavidus necator CR12 genome sequencing and assembly.</title>
        <authorList>
            <person name="Ben Fekih I."/>
            <person name="Mazhar H.S."/>
            <person name="Bello S.K."/>
            <person name="Rensing C."/>
        </authorList>
    </citation>
    <scope>NUCLEOTIDE SEQUENCE [LARGE SCALE GENOMIC DNA]</scope>
    <source>
        <strain evidence="6 7">CR12</strain>
    </source>
</reference>
<feature type="domain" description="HTH lysR-type" evidence="5">
    <location>
        <begin position="1"/>
        <end position="58"/>
    </location>
</feature>
<dbReference type="EMBL" id="QDHA01000024">
    <property type="protein sequence ID" value="RCJ08448.1"/>
    <property type="molecule type" value="Genomic_DNA"/>
</dbReference>
<dbReference type="FunFam" id="1.10.10.10:FF:000001">
    <property type="entry name" value="LysR family transcriptional regulator"/>
    <property type="match status" value="1"/>
</dbReference>
<dbReference type="Proteomes" id="UP000253501">
    <property type="component" value="Unassembled WGS sequence"/>
</dbReference>
<dbReference type="GO" id="GO:0005829">
    <property type="term" value="C:cytosol"/>
    <property type="evidence" value="ECO:0007669"/>
    <property type="project" value="TreeGrafter"/>
</dbReference>
<dbReference type="Gene3D" id="3.40.190.10">
    <property type="entry name" value="Periplasmic binding protein-like II"/>
    <property type="match status" value="2"/>
</dbReference>
<dbReference type="InterPro" id="IPR050950">
    <property type="entry name" value="HTH-type_LysR_regulators"/>
</dbReference>
<protein>
    <submittedName>
        <fullName evidence="6">LysR family transcriptional regulator</fullName>
    </submittedName>
</protein>
<sequence length="298" mass="33060">MKIQQLRVLVACAEAGTLRGAAETLSLTHPAVTKTLRELESEMNVPLVVRSSRGIELTRFGEALYRRSHQILEDVRRAKEEVRQLQGGATGKVAIGVSGSIALSVMPRALKVLRQRMPAVDIEVVELPQKYLTASLLDGSLDLFVTHSPQEIHEEFEQHVLRQGRLFVTARRGHPATECGSLRELLEYEWLYPSQTIDKGEFTRLFAELGMEAPQNVVTCQSSLLALGLLAETDTIALYPLPYITHSVARDRLTAIRVQEPLPKVTASVITRRGVTLTPAAVTCYEAIQGVMQNLDWV</sequence>
<dbReference type="InterPro" id="IPR036388">
    <property type="entry name" value="WH-like_DNA-bd_sf"/>
</dbReference>
<dbReference type="InterPro" id="IPR036390">
    <property type="entry name" value="WH_DNA-bd_sf"/>
</dbReference>
<evidence type="ECO:0000256" key="4">
    <source>
        <dbReference type="ARBA" id="ARBA00023163"/>
    </source>
</evidence>
<dbReference type="PROSITE" id="PS50931">
    <property type="entry name" value="HTH_LYSR"/>
    <property type="match status" value="1"/>
</dbReference>
<dbReference type="Pfam" id="PF00126">
    <property type="entry name" value="HTH_1"/>
    <property type="match status" value="1"/>
</dbReference>
<comment type="caution">
    <text evidence="6">The sequence shown here is derived from an EMBL/GenBank/DDBJ whole genome shotgun (WGS) entry which is preliminary data.</text>
</comment>
<dbReference type="AlphaFoldDB" id="A0A367PKV6"/>
<evidence type="ECO:0000259" key="5">
    <source>
        <dbReference type="PROSITE" id="PS50931"/>
    </source>
</evidence>
<organism evidence="6 7">
    <name type="scientific">Cupriavidus necator</name>
    <name type="common">Alcaligenes eutrophus</name>
    <name type="synonym">Ralstonia eutropha</name>
    <dbReference type="NCBI Taxonomy" id="106590"/>
    <lineage>
        <taxon>Bacteria</taxon>
        <taxon>Pseudomonadati</taxon>
        <taxon>Pseudomonadota</taxon>
        <taxon>Betaproteobacteria</taxon>
        <taxon>Burkholderiales</taxon>
        <taxon>Burkholderiaceae</taxon>
        <taxon>Cupriavidus</taxon>
    </lineage>
</organism>
<keyword evidence="4" id="KW-0804">Transcription</keyword>
<dbReference type="GO" id="GO:0003700">
    <property type="term" value="F:DNA-binding transcription factor activity"/>
    <property type="evidence" value="ECO:0007669"/>
    <property type="project" value="InterPro"/>
</dbReference>
<dbReference type="InterPro" id="IPR000847">
    <property type="entry name" value="LysR_HTH_N"/>
</dbReference>
<dbReference type="SUPFAM" id="SSF46785">
    <property type="entry name" value="Winged helix' DNA-binding domain"/>
    <property type="match status" value="1"/>
</dbReference>
<evidence type="ECO:0000313" key="7">
    <source>
        <dbReference type="Proteomes" id="UP000253501"/>
    </source>
</evidence>
<name>A0A367PKV6_CUPNE</name>
<dbReference type="Gene3D" id="1.10.10.10">
    <property type="entry name" value="Winged helix-like DNA-binding domain superfamily/Winged helix DNA-binding domain"/>
    <property type="match status" value="1"/>
</dbReference>
<evidence type="ECO:0000256" key="1">
    <source>
        <dbReference type="ARBA" id="ARBA00009437"/>
    </source>
</evidence>
<evidence type="ECO:0000313" key="6">
    <source>
        <dbReference type="EMBL" id="RCJ08448.1"/>
    </source>
</evidence>
<dbReference type="PANTHER" id="PTHR30419:SF30">
    <property type="entry name" value="LYSR FAMILY TRANSCRIPTIONAL REGULATOR"/>
    <property type="match status" value="1"/>
</dbReference>
<dbReference type="PANTHER" id="PTHR30419">
    <property type="entry name" value="HTH-TYPE TRANSCRIPTIONAL REGULATOR YBHD"/>
    <property type="match status" value="1"/>
</dbReference>
<dbReference type="SUPFAM" id="SSF53850">
    <property type="entry name" value="Periplasmic binding protein-like II"/>
    <property type="match status" value="1"/>
</dbReference>
<keyword evidence="3" id="KW-0238">DNA-binding</keyword>
<dbReference type="Pfam" id="PF03466">
    <property type="entry name" value="LysR_substrate"/>
    <property type="match status" value="1"/>
</dbReference>
<accession>A0A367PKV6</accession>
<dbReference type="RefSeq" id="WP_114132004.1">
    <property type="nucleotide sequence ID" value="NZ_CP068436.1"/>
</dbReference>
<evidence type="ECO:0000256" key="3">
    <source>
        <dbReference type="ARBA" id="ARBA00023125"/>
    </source>
</evidence>